<keyword evidence="6" id="KW-0720">Serine protease</keyword>
<proteinExistence type="predicted"/>
<protein>
    <submittedName>
        <fullName evidence="10">PKD repeat-containing protein</fullName>
    </submittedName>
</protein>
<dbReference type="PROSITE" id="PS51257">
    <property type="entry name" value="PROKAR_LIPOPROTEIN"/>
    <property type="match status" value="1"/>
</dbReference>
<dbReference type="GO" id="GO:0005576">
    <property type="term" value="C:extracellular region"/>
    <property type="evidence" value="ECO:0007669"/>
    <property type="project" value="UniProtKB-SubCell"/>
</dbReference>
<dbReference type="Gene3D" id="2.60.40.10">
    <property type="entry name" value="Immunoglobulins"/>
    <property type="match status" value="2"/>
</dbReference>
<feature type="signal peptide" evidence="8">
    <location>
        <begin position="1"/>
        <end position="25"/>
    </location>
</feature>
<feature type="domain" description="PKD" evidence="9">
    <location>
        <begin position="844"/>
        <end position="921"/>
    </location>
</feature>
<reference evidence="10 11" key="1">
    <citation type="submission" date="2016-10" db="EMBL/GenBank/DDBJ databases">
        <authorList>
            <person name="de Groot N.N."/>
        </authorList>
    </citation>
    <scope>NUCLEOTIDE SEQUENCE [LARGE SCALE GENOMIC DNA]</scope>
    <source>
        <strain evidence="10 11">CGMCC 1.7659</strain>
    </source>
</reference>
<dbReference type="InterPro" id="IPR013783">
    <property type="entry name" value="Ig-like_fold"/>
</dbReference>
<evidence type="ECO:0000256" key="2">
    <source>
        <dbReference type="ARBA" id="ARBA00004613"/>
    </source>
</evidence>
<evidence type="ECO:0000313" key="11">
    <source>
        <dbReference type="Proteomes" id="UP000198575"/>
    </source>
</evidence>
<dbReference type="Pfam" id="PF04151">
    <property type="entry name" value="PPC"/>
    <property type="match status" value="2"/>
</dbReference>
<dbReference type="InterPro" id="IPR035986">
    <property type="entry name" value="PKD_dom_sf"/>
</dbReference>
<comment type="subcellular location">
    <subcellularLocation>
        <location evidence="2">Secreted</location>
    </subcellularLocation>
</comment>
<name>A0A1I4VTE1_9GAMM</name>
<dbReference type="Pfam" id="PF13620">
    <property type="entry name" value="CarboxypepD_reg"/>
    <property type="match status" value="1"/>
</dbReference>
<keyword evidence="4" id="KW-0645">Protease</keyword>
<gene>
    <name evidence="10" type="ORF">SAMN05216289_10325</name>
</gene>
<dbReference type="Gene3D" id="2.60.40.1120">
    <property type="entry name" value="Carboxypeptidase-like, regulatory domain"/>
    <property type="match status" value="1"/>
</dbReference>
<evidence type="ECO:0000256" key="1">
    <source>
        <dbReference type="ARBA" id="ARBA00001913"/>
    </source>
</evidence>
<dbReference type="EMBL" id="FOVF01000003">
    <property type="protein sequence ID" value="SFN04415.1"/>
    <property type="molecule type" value="Genomic_DNA"/>
</dbReference>
<dbReference type="SMART" id="SM00089">
    <property type="entry name" value="PKD"/>
    <property type="match status" value="2"/>
</dbReference>
<evidence type="ECO:0000259" key="9">
    <source>
        <dbReference type="PROSITE" id="PS50093"/>
    </source>
</evidence>
<dbReference type="PROSITE" id="PS50093">
    <property type="entry name" value="PKD"/>
    <property type="match status" value="2"/>
</dbReference>
<dbReference type="InterPro" id="IPR000601">
    <property type="entry name" value="PKD_dom"/>
</dbReference>
<comment type="cofactor">
    <cofactor evidence="1">
        <name>Ca(2+)</name>
        <dbReference type="ChEBI" id="CHEBI:29108"/>
    </cofactor>
</comment>
<keyword evidence="11" id="KW-1185">Reference proteome</keyword>
<dbReference type="Pfam" id="PF18911">
    <property type="entry name" value="PKD_4"/>
    <property type="match status" value="2"/>
</dbReference>
<keyword evidence="5" id="KW-0378">Hydrolase</keyword>
<accession>A0A1I4VTE1</accession>
<dbReference type="GO" id="GO:0030246">
    <property type="term" value="F:carbohydrate binding"/>
    <property type="evidence" value="ECO:0007669"/>
    <property type="project" value="InterPro"/>
</dbReference>
<dbReference type="Proteomes" id="UP000198575">
    <property type="component" value="Unassembled WGS sequence"/>
</dbReference>
<keyword evidence="3" id="KW-0964">Secreted</keyword>
<keyword evidence="8" id="KW-0732">Signal</keyword>
<dbReference type="FunFam" id="2.60.120.380:FF:000013">
    <property type="entry name" value="Alkaline serine protease"/>
    <property type="match status" value="1"/>
</dbReference>
<dbReference type="GO" id="GO:0006508">
    <property type="term" value="P:proteolysis"/>
    <property type="evidence" value="ECO:0007669"/>
    <property type="project" value="UniProtKB-KW"/>
</dbReference>
<dbReference type="AlphaFoldDB" id="A0A1I4VTE1"/>
<dbReference type="InterPro" id="IPR013784">
    <property type="entry name" value="Carb-bd-like_fold"/>
</dbReference>
<dbReference type="RefSeq" id="WP_245778772.1">
    <property type="nucleotide sequence ID" value="NZ_FOVF01000003.1"/>
</dbReference>
<feature type="domain" description="PKD" evidence="9">
    <location>
        <begin position="655"/>
        <end position="732"/>
    </location>
</feature>
<dbReference type="CDD" id="cd00146">
    <property type="entry name" value="PKD"/>
    <property type="match status" value="2"/>
</dbReference>
<dbReference type="GO" id="GO:0008236">
    <property type="term" value="F:serine-type peptidase activity"/>
    <property type="evidence" value="ECO:0007669"/>
    <property type="project" value="UniProtKB-KW"/>
</dbReference>
<sequence>MNFRNCTYAGILLALLLGCSGSTLAAAETSVSNGVQVGEPVSAVGIDVDLRDVPVAAAWRPGMPIKEAHKRQFFPPDRINTAAPSWLLTEPDRLPELQKLWDDNKSPFTSQYRSETRVSINNGNTGVSPGDPVVDVSASHIIYGVNGSSGTTFTIYNKSGTKLAGPTTFSSLAPTGDGCRTSVSDPIVLFDRLANRWFLLEMGGSSSAAKMCIYVSKTSDPVSGGWWFYGFTTPTQNDYPHCGVWNDAYVCTDNEGQSNVTAYAYDRANMLNGATARAQQRFASVPKLAGYGFQALTPATFMGDTSHAPPASTRQILARHNDDEAHAGTSADTTRDFIDLYSINIDWNTPSNSGITTLPRIPITEYNSWFRNYSTFATVPQPGSTSLLDPIREVILNSLVYRNLGSYESIVGQFATNVNAARTGTVVNAGIRWFELRRIGSGNWTLQQEGTFAPGDTNTHHLLGTIATDNKGNIALGYNNTKTSSPTVYASLGYTGRMASDPAGVMTLGENNVVSGAAAETSGRWGDYYQMAVDPSDDCTFWMVGMYRPSGSWNTRIQDFKFSDCGAPPSTYSISGTVSTGSGVGISGVTVSTGSVSTTTNSSGAYTLTSLANGSYTLTPSLGGYTFSPTSRSVTVSGANVSGQNFTGTAASNNPPVANFSFSTSGLVASFTDTSTDSDGSIASRSWNFGDSTTSTATNPSHTYASSGTYSVTLTVTDNGGASNAVTKSVTVSGGGNVLVNGVTVSGLAATTGNDVNYTMDVPAGATGLNFVISGGTGDADLYVKFGSAPTDTSYDCRPYSNGNSESCPVATAQVGTYYVRVKAYASFTGVSLTGSYSIASNNPPTANFSFSSSALVASFTDSSSDSDGTIASRSWNFGDGGTSTATNPSHTYASAGTYSVTLTVTDNDGASNATTKSVTVSSGGGCTPSGTVLCNGTVITGLSATKNNWTSTYTLVVPAGATNLSFNMSGGTGDADLYVRLGSAPTTSSYTCRPYTSGNTETCSFAAPTAGTYYVRIRAYATFSGVSLTASYTP</sequence>
<dbReference type="InterPro" id="IPR022409">
    <property type="entry name" value="PKD/Chitinase_dom"/>
</dbReference>
<dbReference type="Gene3D" id="2.60.120.380">
    <property type="match status" value="2"/>
</dbReference>
<feature type="chain" id="PRO_5011493314" evidence="8">
    <location>
        <begin position="26"/>
        <end position="1035"/>
    </location>
</feature>
<evidence type="ECO:0000256" key="8">
    <source>
        <dbReference type="SAM" id="SignalP"/>
    </source>
</evidence>
<dbReference type="SUPFAM" id="SSF49452">
    <property type="entry name" value="Starch-binding domain-like"/>
    <property type="match status" value="1"/>
</dbReference>
<evidence type="ECO:0000313" key="10">
    <source>
        <dbReference type="EMBL" id="SFN04415.1"/>
    </source>
</evidence>
<dbReference type="InterPro" id="IPR007280">
    <property type="entry name" value="Peptidase_C_arc/bac"/>
</dbReference>
<organism evidence="10 11">
    <name type="scientific">Dokdonella immobilis</name>
    <dbReference type="NCBI Taxonomy" id="578942"/>
    <lineage>
        <taxon>Bacteria</taxon>
        <taxon>Pseudomonadati</taxon>
        <taxon>Pseudomonadota</taxon>
        <taxon>Gammaproteobacteria</taxon>
        <taxon>Lysobacterales</taxon>
        <taxon>Rhodanobacteraceae</taxon>
        <taxon>Dokdonella</taxon>
    </lineage>
</organism>
<evidence type="ECO:0000256" key="7">
    <source>
        <dbReference type="ARBA" id="ARBA00023145"/>
    </source>
</evidence>
<evidence type="ECO:0000256" key="6">
    <source>
        <dbReference type="ARBA" id="ARBA00022825"/>
    </source>
</evidence>
<dbReference type="STRING" id="578942.SAMN05216289_10325"/>
<dbReference type="SUPFAM" id="SSF49299">
    <property type="entry name" value="PKD domain"/>
    <property type="match status" value="2"/>
</dbReference>
<evidence type="ECO:0000256" key="3">
    <source>
        <dbReference type="ARBA" id="ARBA00022525"/>
    </source>
</evidence>
<keyword evidence="7" id="KW-0865">Zymogen</keyword>
<evidence type="ECO:0000256" key="5">
    <source>
        <dbReference type="ARBA" id="ARBA00022801"/>
    </source>
</evidence>
<evidence type="ECO:0000256" key="4">
    <source>
        <dbReference type="ARBA" id="ARBA00022670"/>
    </source>
</evidence>